<protein>
    <recommendedName>
        <fullName evidence="6">SLC26A/SulP transporter domain-containing protein</fullName>
    </recommendedName>
</protein>
<evidence type="ECO:0000313" key="7">
    <source>
        <dbReference type="EMBL" id="GFR48515.1"/>
    </source>
</evidence>
<dbReference type="InterPro" id="IPR011547">
    <property type="entry name" value="SLC26A/SulP_dom"/>
</dbReference>
<comment type="subcellular location">
    <subcellularLocation>
        <location evidence="1">Membrane</location>
        <topology evidence="1">Multi-pass membrane protein</topology>
    </subcellularLocation>
</comment>
<evidence type="ECO:0000256" key="3">
    <source>
        <dbReference type="ARBA" id="ARBA00022989"/>
    </source>
</evidence>
<evidence type="ECO:0000256" key="2">
    <source>
        <dbReference type="ARBA" id="ARBA00022692"/>
    </source>
</evidence>
<comment type="caution">
    <text evidence="7">The sequence shown here is derived from an EMBL/GenBank/DDBJ whole genome shotgun (WGS) entry which is preliminary data.</text>
</comment>
<keyword evidence="8" id="KW-1185">Reference proteome</keyword>
<dbReference type="GO" id="GO:0016020">
    <property type="term" value="C:membrane"/>
    <property type="evidence" value="ECO:0007669"/>
    <property type="project" value="UniProtKB-SubCell"/>
</dbReference>
<sequence>VKYILGFSVPRQDRLHDQARTYIENFHNLKWQEFIMGTVFLALLTVFKEVGKRSKRFRWLRPIGPLTVCILGLIAVYAGHVDVRGIKVVGAIKKGLPTPTISWWLPMPEINKLFPTAIVVMLVDLLESTSIARALARKNKYELVANQEIV</sequence>
<dbReference type="Pfam" id="PF00916">
    <property type="entry name" value="Sulfate_transp"/>
    <property type="match status" value="1"/>
</dbReference>
<evidence type="ECO:0000259" key="6">
    <source>
        <dbReference type="Pfam" id="PF00916"/>
    </source>
</evidence>
<keyword evidence="3 5" id="KW-1133">Transmembrane helix</keyword>
<keyword evidence="4 5" id="KW-0472">Membrane</keyword>
<dbReference type="InterPro" id="IPR001902">
    <property type="entry name" value="SLC26A/SulP_fam"/>
</dbReference>
<keyword evidence="2 5" id="KW-0812">Transmembrane</keyword>
<feature type="non-terminal residue" evidence="7">
    <location>
        <position position="150"/>
    </location>
</feature>
<feature type="transmembrane region" description="Helical" evidence="5">
    <location>
        <begin position="29"/>
        <end position="47"/>
    </location>
</feature>
<evidence type="ECO:0000313" key="8">
    <source>
        <dbReference type="Proteomes" id="UP001054857"/>
    </source>
</evidence>
<feature type="domain" description="SLC26A/SulP transporter" evidence="6">
    <location>
        <begin position="1"/>
        <end position="150"/>
    </location>
</feature>
<feature type="transmembrane region" description="Helical" evidence="5">
    <location>
        <begin position="113"/>
        <end position="136"/>
    </location>
</feature>
<name>A0AAD3HQ37_9CHLO</name>
<evidence type="ECO:0000256" key="5">
    <source>
        <dbReference type="SAM" id="Phobius"/>
    </source>
</evidence>
<proteinExistence type="predicted"/>
<dbReference type="PANTHER" id="PTHR11814">
    <property type="entry name" value="SULFATE TRANSPORTER"/>
    <property type="match status" value="1"/>
</dbReference>
<reference evidence="7 8" key="1">
    <citation type="journal article" date="2021" name="Sci. Rep.">
        <title>Genome sequencing of the multicellular alga Astrephomene provides insights into convergent evolution of germ-soma differentiation.</title>
        <authorList>
            <person name="Yamashita S."/>
            <person name="Yamamoto K."/>
            <person name="Matsuzaki R."/>
            <person name="Suzuki S."/>
            <person name="Yamaguchi H."/>
            <person name="Hirooka S."/>
            <person name="Minakuchi Y."/>
            <person name="Miyagishima S."/>
            <person name="Kawachi M."/>
            <person name="Toyoda A."/>
            <person name="Nozaki H."/>
        </authorList>
    </citation>
    <scope>NUCLEOTIDE SEQUENCE [LARGE SCALE GENOMIC DNA]</scope>
    <source>
        <strain evidence="7 8">NIES-4017</strain>
    </source>
</reference>
<feature type="non-terminal residue" evidence="7">
    <location>
        <position position="1"/>
    </location>
</feature>
<accession>A0AAD3HQ37</accession>
<dbReference type="GO" id="GO:0055085">
    <property type="term" value="P:transmembrane transport"/>
    <property type="evidence" value="ECO:0007669"/>
    <property type="project" value="InterPro"/>
</dbReference>
<feature type="transmembrane region" description="Helical" evidence="5">
    <location>
        <begin position="59"/>
        <end position="78"/>
    </location>
</feature>
<dbReference type="EMBL" id="BMAR01000024">
    <property type="protein sequence ID" value="GFR48515.1"/>
    <property type="molecule type" value="Genomic_DNA"/>
</dbReference>
<dbReference type="AlphaFoldDB" id="A0AAD3HQ37"/>
<evidence type="ECO:0000256" key="4">
    <source>
        <dbReference type="ARBA" id="ARBA00023136"/>
    </source>
</evidence>
<organism evidence="7 8">
    <name type="scientific">Astrephomene gubernaculifera</name>
    <dbReference type="NCBI Taxonomy" id="47775"/>
    <lineage>
        <taxon>Eukaryota</taxon>
        <taxon>Viridiplantae</taxon>
        <taxon>Chlorophyta</taxon>
        <taxon>core chlorophytes</taxon>
        <taxon>Chlorophyceae</taxon>
        <taxon>CS clade</taxon>
        <taxon>Chlamydomonadales</taxon>
        <taxon>Astrephomenaceae</taxon>
        <taxon>Astrephomene</taxon>
    </lineage>
</organism>
<gene>
    <name evidence="7" type="ORF">Agub_g10409</name>
</gene>
<dbReference type="Proteomes" id="UP001054857">
    <property type="component" value="Unassembled WGS sequence"/>
</dbReference>
<evidence type="ECO:0000256" key="1">
    <source>
        <dbReference type="ARBA" id="ARBA00004141"/>
    </source>
</evidence>